<proteinExistence type="predicted"/>
<evidence type="ECO:0000313" key="1">
    <source>
        <dbReference type="EMBL" id="KAK7112085.1"/>
    </source>
</evidence>
<organism evidence="1 2">
    <name type="scientific">Littorina saxatilis</name>
    <dbReference type="NCBI Taxonomy" id="31220"/>
    <lineage>
        <taxon>Eukaryota</taxon>
        <taxon>Metazoa</taxon>
        <taxon>Spiralia</taxon>
        <taxon>Lophotrochozoa</taxon>
        <taxon>Mollusca</taxon>
        <taxon>Gastropoda</taxon>
        <taxon>Caenogastropoda</taxon>
        <taxon>Littorinimorpha</taxon>
        <taxon>Littorinoidea</taxon>
        <taxon>Littorinidae</taxon>
        <taxon>Littorina</taxon>
    </lineage>
</organism>
<reference evidence="1 2" key="1">
    <citation type="submission" date="2024-02" db="EMBL/GenBank/DDBJ databases">
        <title>Chromosome-scale genome assembly of the rough periwinkle Littorina saxatilis.</title>
        <authorList>
            <person name="De Jode A."/>
            <person name="Faria R."/>
            <person name="Formenti G."/>
            <person name="Sims Y."/>
            <person name="Smith T.P."/>
            <person name="Tracey A."/>
            <person name="Wood J.M.D."/>
            <person name="Zagrodzka Z.B."/>
            <person name="Johannesson K."/>
            <person name="Butlin R.K."/>
            <person name="Leder E.H."/>
        </authorList>
    </citation>
    <scope>NUCLEOTIDE SEQUENCE [LARGE SCALE GENOMIC DNA]</scope>
    <source>
        <strain evidence="1">Snail1</strain>
        <tissue evidence="1">Muscle</tissue>
    </source>
</reference>
<comment type="caution">
    <text evidence="1">The sequence shown here is derived from an EMBL/GenBank/DDBJ whole genome shotgun (WGS) entry which is preliminary data.</text>
</comment>
<protein>
    <submittedName>
        <fullName evidence="1">Uncharacterized protein</fullName>
    </submittedName>
</protein>
<accession>A0AAN9GMI6</accession>
<name>A0AAN9GMI6_9CAEN</name>
<dbReference type="EMBL" id="JBAMIC010000002">
    <property type="protein sequence ID" value="KAK7112085.1"/>
    <property type="molecule type" value="Genomic_DNA"/>
</dbReference>
<gene>
    <name evidence="1" type="ORF">V1264_011594</name>
</gene>
<dbReference type="AlphaFoldDB" id="A0AAN9GMI6"/>
<evidence type="ECO:0000313" key="2">
    <source>
        <dbReference type="Proteomes" id="UP001374579"/>
    </source>
</evidence>
<dbReference type="Proteomes" id="UP001374579">
    <property type="component" value="Unassembled WGS sequence"/>
</dbReference>
<sequence>MYWPSVQDDWTRTPVTGDVASLVQRLFSRPAYPEMKGLQSESSSESFTKPLTARMQPITDTLSRGLQTSIVIFDQSRLTSAVSRAFNMHRKHDQPDCSR</sequence>
<keyword evidence="2" id="KW-1185">Reference proteome</keyword>